<organism evidence="5 6">
    <name type="scientific">Saccharothrix syringae</name>
    <name type="common">Nocardiopsis syringae</name>
    <dbReference type="NCBI Taxonomy" id="103733"/>
    <lineage>
        <taxon>Bacteria</taxon>
        <taxon>Bacillati</taxon>
        <taxon>Actinomycetota</taxon>
        <taxon>Actinomycetes</taxon>
        <taxon>Pseudonocardiales</taxon>
        <taxon>Pseudonocardiaceae</taxon>
        <taxon>Saccharothrix</taxon>
    </lineage>
</organism>
<dbReference type="Gene3D" id="3.40.50.300">
    <property type="entry name" value="P-loop containing nucleotide triphosphate hydrolases"/>
    <property type="match status" value="2"/>
</dbReference>
<dbReference type="EMBL" id="CP034550">
    <property type="protein sequence ID" value="QFZ18668.1"/>
    <property type="molecule type" value="Genomic_DNA"/>
</dbReference>
<dbReference type="RefSeq" id="WP_084716798.1">
    <property type="nucleotide sequence ID" value="NZ_CP034550.1"/>
</dbReference>
<dbReference type="InterPro" id="IPR003593">
    <property type="entry name" value="AAA+_ATPase"/>
</dbReference>
<evidence type="ECO:0000313" key="6">
    <source>
        <dbReference type="Proteomes" id="UP000325787"/>
    </source>
</evidence>
<dbReference type="AlphaFoldDB" id="A0A5Q0GXH5"/>
<reference evidence="6" key="1">
    <citation type="journal article" date="2021" name="Curr. Microbiol.">
        <title>Complete genome of nocamycin-producing strain Saccharothrix syringae NRRL B-16468 reveals the biosynthetic potential for secondary metabolites.</title>
        <authorList>
            <person name="Mo X."/>
            <person name="Yang S."/>
        </authorList>
    </citation>
    <scope>NUCLEOTIDE SEQUENCE [LARGE SCALE GENOMIC DNA]</scope>
    <source>
        <strain evidence="6">ATCC 51364 / DSM 43886 / JCM 6844 / KCTC 9398 / NBRC 14523 / NRRL B-16468 / INA 2240</strain>
    </source>
</reference>
<dbReference type="Proteomes" id="UP000325787">
    <property type="component" value="Chromosome"/>
</dbReference>
<dbReference type="InterPro" id="IPR050221">
    <property type="entry name" value="26S_Proteasome_ATPase"/>
</dbReference>
<accession>A0A5Q0GXH5</accession>
<gene>
    <name evidence="5" type="ORF">EKG83_15410</name>
</gene>
<evidence type="ECO:0000256" key="3">
    <source>
        <dbReference type="ARBA" id="ARBA00022840"/>
    </source>
</evidence>
<name>A0A5Q0GXH5_SACSY</name>
<dbReference type="KEGG" id="ssyi:EKG83_15410"/>
<dbReference type="Pfam" id="PF00004">
    <property type="entry name" value="AAA"/>
    <property type="match status" value="1"/>
</dbReference>
<evidence type="ECO:0000256" key="2">
    <source>
        <dbReference type="ARBA" id="ARBA00022741"/>
    </source>
</evidence>
<feature type="domain" description="AAA+ ATPase" evidence="4">
    <location>
        <begin position="461"/>
        <end position="593"/>
    </location>
</feature>
<comment type="similarity">
    <text evidence="1">Belongs to the AAA ATPase family.</text>
</comment>
<dbReference type="OrthoDB" id="9802352at2"/>
<dbReference type="InterPro" id="IPR027417">
    <property type="entry name" value="P-loop_NTPase"/>
</dbReference>
<dbReference type="SMART" id="SM00382">
    <property type="entry name" value="AAA"/>
    <property type="match status" value="1"/>
</dbReference>
<dbReference type="SUPFAM" id="SSF52540">
    <property type="entry name" value="P-loop containing nucleoside triphosphate hydrolases"/>
    <property type="match status" value="2"/>
</dbReference>
<dbReference type="Pfam" id="PF22977">
    <property type="entry name" value="WHD"/>
    <property type="match status" value="1"/>
</dbReference>
<sequence>MKSSSWMSAYTDSTDHIRDELARMKLLLREAGADDGDETRAGYRDAAAELTRRIADRVAATDVPLRLPALVRWFGLDDRERDIVVLCLFAEVEKSARYLLEDLGGERGEPTVDAVLRVLAPEIAGTPALWALFSADRPLLRDRLVDLDDTGVLRLDPVVVRHLLGDDAVADHLRPFLGLADPGTALDDLVLDASLRQTLRPLAHRLTEDGRTAVLLHGPPGAGRRAVAAALCRTGGLRLLLVDVPAATGSQDWARVVAECYREAGLRRAAPCWVGVDALLDHEAADRRRVLLAAADRFPATTFLTAERAWDPDAGAFADGRFLRVELPPPDFRGRRELWRSMLPHDQPADRDRVVERLANTFRFTPGRIRDAVGAALGVARLRDPASRHLTAADLEEGCRRQCRRGLVNAHRVRARTDLTFDDLVLAEPNRRQLRELADRIALHGRIYGDLGFGRRVGLGRGVIALFVGGSGTGKTMAAGLLARAQGVDLYKVDIAAVASRWVGETEKHLDLLFTDAEQANVMLFFDEADALFARRGEVTEARDRWANVEMSFLLQRIEEFEGVVVLATNLRQNLDQALFRRLHAVVDFPSPDADDRLRIWRGLFPPGLAHPGDDVLVDLASRFALTGGDIKNVVLDAAVRALSEDPRATAVSARHLVVSVGREYQKMGKPITPAVFGTVFHEWVETALLGDTGVRPEAGTRTARGGG</sequence>
<dbReference type="Gene3D" id="1.10.8.60">
    <property type="match status" value="1"/>
</dbReference>
<proteinExistence type="inferred from homology"/>
<dbReference type="PANTHER" id="PTHR23073">
    <property type="entry name" value="26S PROTEASOME REGULATORY SUBUNIT"/>
    <property type="match status" value="1"/>
</dbReference>
<keyword evidence="2" id="KW-0547">Nucleotide-binding</keyword>
<dbReference type="GO" id="GO:0016887">
    <property type="term" value="F:ATP hydrolysis activity"/>
    <property type="evidence" value="ECO:0007669"/>
    <property type="project" value="InterPro"/>
</dbReference>
<evidence type="ECO:0000313" key="5">
    <source>
        <dbReference type="EMBL" id="QFZ18668.1"/>
    </source>
</evidence>
<dbReference type="GO" id="GO:0005524">
    <property type="term" value="F:ATP binding"/>
    <property type="evidence" value="ECO:0007669"/>
    <property type="project" value="UniProtKB-KW"/>
</dbReference>
<protein>
    <submittedName>
        <fullName evidence="5">ATP-binding protein</fullName>
    </submittedName>
</protein>
<keyword evidence="3 5" id="KW-0067">ATP-binding</keyword>
<keyword evidence="6" id="KW-1185">Reference proteome</keyword>
<evidence type="ECO:0000259" key="4">
    <source>
        <dbReference type="SMART" id="SM00382"/>
    </source>
</evidence>
<evidence type="ECO:0000256" key="1">
    <source>
        <dbReference type="ARBA" id="ARBA00006914"/>
    </source>
</evidence>
<dbReference type="InterPro" id="IPR003959">
    <property type="entry name" value="ATPase_AAA_core"/>
</dbReference>
<dbReference type="CDD" id="cd19481">
    <property type="entry name" value="RecA-like_protease"/>
    <property type="match status" value="1"/>
</dbReference>
<dbReference type="InterPro" id="IPR054472">
    <property type="entry name" value="WHD"/>
</dbReference>